<sequence length="98" mass="10815">MHPFTPSDFANDYDELLEFQCPNEGIITGMESTHSNRREDRIFKFKCCQPLAAFPPSQPSTPFVITIKLTTTSLTRPTSSTTTTTKSSAKTPTTPALS</sequence>
<dbReference type="Pfam" id="PF14704">
    <property type="entry name" value="DERM"/>
    <property type="match status" value="1"/>
</dbReference>
<evidence type="ECO:0000313" key="7">
    <source>
        <dbReference type="Proteomes" id="UP000762676"/>
    </source>
</evidence>
<dbReference type="GO" id="GO:0031012">
    <property type="term" value="C:extracellular matrix"/>
    <property type="evidence" value="ECO:0007669"/>
    <property type="project" value="TreeGrafter"/>
</dbReference>
<dbReference type="AlphaFoldDB" id="A0AAV4GWK1"/>
<dbReference type="EMBL" id="BMAT01008596">
    <property type="protein sequence ID" value="GFR89025.1"/>
    <property type="molecule type" value="Genomic_DNA"/>
</dbReference>
<keyword evidence="3" id="KW-0964">Secreted</keyword>
<comment type="subcellular location">
    <subcellularLocation>
        <location evidence="1">Secreted</location>
    </subcellularLocation>
</comment>
<keyword evidence="7" id="KW-1185">Reference proteome</keyword>
<evidence type="ECO:0000256" key="1">
    <source>
        <dbReference type="ARBA" id="ARBA00004613"/>
    </source>
</evidence>
<dbReference type="Proteomes" id="UP000762676">
    <property type="component" value="Unassembled WGS sequence"/>
</dbReference>
<comment type="similarity">
    <text evidence="2">Belongs to the dermatopontin family.</text>
</comment>
<dbReference type="PANTHER" id="PTHR15040:SF1">
    <property type="entry name" value="DERMATOPONTIN-LIKE ISOFORM X1"/>
    <property type="match status" value="1"/>
</dbReference>
<dbReference type="GO" id="GO:0005615">
    <property type="term" value="C:extracellular space"/>
    <property type="evidence" value="ECO:0007669"/>
    <property type="project" value="TreeGrafter"/>
</dbReference>
<comment type="caution">
    <text evidence="6">The sequence shown here is derived from an EMBL/GenBank/DDBJ whole genome shotgun (WGS) entry which is preliminary data.</text>
</comment>
<evidence type="ECO:0000256" key="3">
    <source>
        <dbReference type="ARBA" id="ARBA00022525"/>
    </source>
</evidence>
<evidence type="ECO:0000256" key="2">
    <source>
        <dbReference type="ARBA" id="ARBA00008712"/>
    </source>
</evidence>
<evidence type="ECO:0000256" key="5">
    <source>
        <dbReference type="SAM" id="MobiDB-lite"/>
    </source>
</evidence>
<accession>A0AAV4GWK1</accession>
<dbReference type="PANTHER" id="PTHR15040">
    <property type="entry name" value="DERMATOPONTIN-RELATED"/>
    <property type="match status" value="1"/>
</dbReference>
<gene>
    <name evidence="6" type="ORF">ElyMa_004268200</name>
</gene>
<organism evidence="6 7">
    <name type="scientific">Elysia marginata</name>
    <dbReference type="NCBI Taxonomy" id="1093978"/>
    <lineage>
        <taxon>Eukaryota</taxon>
        <taxon>Metazoa</taxon>
        <taxon>Spiralia</taxon>
        <taxon>Lophotrochozoa</taxon>
        <taxon>Mollusca</taxon>
        <taxon>Gastropoda</taxon>
        <taxon>Heterobranchia</taxon>
        <taxon>Euthyneura</taxon>
        <taxon>Panpulmonata</taxon>
        <taxon>Sacoglossa</taxon>
        <taxon>Placobranchoidea</taxon>
        <taxon>Plakobranchidae</taxon>
        <taxon>Elysia</taxon>
    </lineage>
</organism>
<feature type="region of interest" description="Disordered" evidence="5">
    <location>
        <begin position="74"/>
        <end position="98"/>
    </location>
</feature>
<dbReference type="InterPro" id="IPR026645">
    <property type="entry name" value="Dermatopontin"/>
</dbReference>
<evidence type="ECO:0000313" key="6">
    <source>
        <dbReference type="EMBL" id="GFR89025.1"/>
    </source>
</evidence>
<evidence type="ECO:0000256" key="4">
    <source>
        <dbReference type="ARBA" id="ARBA00023157"/>
    </source>
</evidence>
<name>A0AAV4GWK1_9GAST</name>
<protein>
    <submittedName>
        <fullName evidence="6">Hemagglutinin/amebocyte aggregation factor</fullName>
    </submittedName>
</protein>
<keyword evidence="4" id="KW-1015">Disulfide bond</keyword>
<dbReference type="GO" id="GO:0030199">
    <property type="term" value="P:collagen fibril organization"/>
    <property type="evidence" value="ECO:0007669"/>
    <property type="project" value="TreeGrafter"/>
</dbReference>
<proteinExistence type="inferred from homology"/>
<reference evidence="6 7" key="1">
    <citation type="journal article" date="2021" name="Elife">
        <title>Chloroplast acquisition without the gene transfer in kleptoplastic sea slugs, Plakobranchus ocellatus.</title>
        <authorList>
            <person name="Maeda T."/>
            <person name="Takahashi S."/>
            <person name="Yoshida T."/>
            <person name="Shimamura S."/>
            <person name="Takaki Y."/>
            <person name="Nagai Y."/>
            <person name="Toyoda A."/>
            <person name="Suzuki Y."/>
            <person name="Arimoto A."/>
            <person name="Ishii H."/>
            <person name="Satoh N."/>
            <person name="Nishiyama T."/>
            <person name="Hasebe M."/>
            <person name="Maruyama T."/>
            <person name="Minagawa J."/>
            <person name="Obokata J."/>
            <person name="Shigenobu S."/>
        </authorList>
    </citation>
    <scope>NUCLEOTIDE SEQUENCE [LARGE SCALE GENOMIC DNA]</scope>
</reference>